<dbReference type="EMBL" id="QPJT01000003">
    <property type="protein sequence ID" value="RCX19513.1"/>
    <property type="molecule type" value="Genomic_DNA"/>
</dbReference>
<name>A0A369BD92_9FIRM</name>
<dbReference type="Proteomes" id="UP000253034">
    <property type="component" value="Unassembled WGS sequence"/>
</dbReference>
<proteinExistence type="predicted"/>
<gene>
    <name evidence="1" type="ORF">DFR58_103260</name>
</gene>
<dbReference type="AlphaFoldDB" id="A0A369BD92"/>
<feature type="non-terminal residue" evidence="1">
    <location>
        <position position="1"/>
    </location>
</feature>
<keyword evidence="2" id="KW-1185">Reference proteome</keyword>
<organism evidence="1 2">
    <name type="scientific">Anaerobacterium chartisolvens</name>
    <dbReference type="NCBI Taxonomy" id="1297424"/>
    <lineage>
        <taxon>Bacteria</taxon>
        <taxon>Bacillati</taxon>
        <taxon>Bacillota</taxon>
        <taxon>Clostridia</taxon>
        <taxon>Eubacteriales</taxon>
        <taxon>Oscillospiraceae</taxon>
        <taxon>Anaerobacterium</taxon>
    </lineage>
</organism>
<sequence>RIALKNAVSSYAGCIKEMDRQDSELGSDIITAINFLPREG</sequence>
<reference evidence="1 2" key="1">
    <citation type="submission" date="2018-07" db="EMBL/GenBank/DDBJ databases">
        <title>Genomic Encyclopedia of Type Strains, Phase IV (KMG-IV): sequencing the most valuable type-strain genomes for metagenomic binning, comparative biology and taxonomic classification.</title>
        <authorList>
            <person name="Goeker M."/>
        </authorList>
    </citation>
    <scope>NUCLEOTIDE SEQUENCE [LARGE SCALE GENOMIC DNA]</scope>
    <source>
        <strain evidence="1 2">DSM 27016</strain>
    </source>
</reference>
<comment type="caution">
    <text evidence="1">The sequence shown here is derived from an EMBL/GenBank/DDBJ whole genome shotgun (WGS) entry which is preliminary data.</text>
</comment>
<evidence type="ECO:0000313" key="1">
    <source>
        <dbReference type="EMBL" id="RCX19513.1"/>
    </source>
</evidence>
<protein>
    <submittedName>
        <fullName evidence="1">Uncharacterized protein</fullName>
    </submittedName>
</protein>
<evidence type="ECO:0000313" key="2">
    <source>
        <dbReference type="Proteomes" id="UP000253034"/>
    </source>
</evidence>
<accession>A0A369BD92</accession>